<dbReference type="Pfam" id="PF20430">
    <property type="entry name" value="Eplus_motif"/>
    <property type="match status" value="1"/>
</dbReference>
<dbReference type="InterPro" id="IPR002885">
    <property type="entry name" value="PPR_rpt"/>
</dbReference>
<dbReference type="GO" id="GO:0009451">
    <property type="term" value="P:RNA modification"/>
    <property type="evidence" value="ECO:0007669"/>
    <property type="project" value="InterPro"/>
</dbReference>
<keyword evidence="1" id="KW-0677">Repeat</keyword>
<dbReference type="InterPro" id="IPR046849">
    <property type="entry name" value="E2_motif"/>
</dbReference>
<dbReference type="GO" id="GO:0003723">
    <property type="term" value="F:RNA binding"/>
    <property type="evidence" value="ECO:0007669"/>
    <property type="project" value="InterPro"/>
</dbReference>
<dbReference type="InterPro" id="IPR046960">
    <property type="entry name" value="PPR_At4g14850-like_plant"/>
</dbReference>
<evidence type="ECO:0000313" key="4">
    <source>
        <dbReference type="Proteomes" id="UP000593577"/>
    </source>
</evidence>
<feature type="repeat" description="PPR" evidence="2">
    <location>
        <begin position="87"/>
        <end position="122"/>
    </location>
</feature>
<dbReference type="InterPro" id="IPR011990">
    <property type="entry name" value="TPR-like_helical_dom_sf"/>
</dbReference>
<dbReference type="PANTHER" id="PTHR47926">
    <property type="entry name" value="PENTATRICOPEPTIDE REPEAT-CONTAINING PROTEIN"/>
    <property type="match status" value="1"/>
</dbReference>
<evidence type="ECO:0000256" key="2">
    <source>
        <dbReference type="PROSITE-ProRule" id="PRU00708"/>
    </source>
</evidence>
<dbReference type="EMBL" id="JABFAA010000002">
    <property type="protein sequence ID" value="MBA0676419.1"/>
    <property type="molecule type" value="Genomic_DNA"/>
</dbReference>
<dbReference type="Pfam" id="PF20431">
    <property type="entry name" value="E_motif"/>
    <property type="match status" value="1"/>
</dbReference>
<comment type="caution">
    <text evidence="3">The sequence shown here is derived from an EMBL/GenBank/DDBJ whole genome shotgun (WGS) entry which is preliminary data.</text>
</comment>
<evidence type="ECO:0008006" key="5">
    <source>
        <dbReference type="Google" id="ProtNLM"/>
    </source>
</evidence>
<gene>
    <name evidence="3" type="ORF">Goari_017896</name>
</gene>
<dbReference type="AlphaFoldDB" id="A0A7J8WP96"/>
<evidence type="ECO:0000313" key="3">
    <source>
        <dbReference type="EMBL" id="MBA0676419.1"/>
    </source>
</evidence>
<name>A0A7J8WP96_GOSAI</name>
<dbReference type="InterPro" id="IPR046848">
    <property type="entry name" value="E_motif"/>
</dbReference>
<dbReference type="Pfam" id="PF01535">
    <property type="entry name" value="PPR"/>
    <property type="match status" value="4"/>
</dbReference>
<protein>
    <recommendedName>
        <fullName evidence="5">Pentatricopeptide repeat-containing protein</fullName>
    </recommendedName>
</protein>
<dbReference type="FunFam" id="1.25.40.10:FF:000090">
    <property type="entry name" value="Pentatricopeptide repeat-containing protein, chloroplastic"/>
    <property type="match status" value="1"/>
</dbReference>
<feature type="repeat" description="PPR" evidence="2">
    <location>
        <begin position="130"/>
        <end position="164"/>
    </location>
</feature>
<evidence type="ECO:0000256" key="1">
    <source>
        <dbReference type="ARBA" id="ARBA00022737"/>
    </source>
</evidence>
<proteinExistence type="predicted"/>
<dbReference type="PANTHER" id="PTHR47926:SF533">
    <property type="entry name" value="DYW DOMAIN-CONTAINING PROTEIN"/>
    <property type="match status" value="1"/>
</dbReference>
<dbReference type="Proteomes" id="UP000593577">
    <property type="component" value="Unassembled WGS sequence"/>
</dbReference>
<sequence length="463" mass="50991">MILSTFGMGGKADDSSREIFSFRREDGEKGEGLRAESFHGRGGFSCLSYQICELPHGFIGEQLVTKYAKSGFPEDAQNLSGEKPEQDSVSWNSLISGLSRSGEIGLNEVKILNALLREACSLFEATPFLNLVSGNSMIAIYAQNGLAEEIMGIFIMMRRAGVVFDQATMLTVLQACGNMGVRNLVGSIHGLVSRFGLIANVTIATALLNLYVKLGCLAASSKVFGEIIYLDKVAWTAMCDGYGKDAIKLFKVMVRSAQPDHVTFTRLLSACSHSGLVNEGKHYFKIMCEVYGVEQKLDHYSCMVDLLGNSGLLTDGYDVIKCMPREPNSGVWGAPLGACRIYGNTELAKEVAERLFSLDASYARNYIMMSNIYSAAGMWRDASKVRTSMKEMGLNRTAGCSFIEHGNKFHRFVVGDKSHPEADGIYKKLKELIGKVRKADFMSETEFVLHDVDEELKENMIKT</sequence>
<keyword evidence="4" id="KW-1185">Reference proteome</keyword>
<organism evidence="3 4">
    <name type="scientific">Gossypium aridum</name>
    <name type="common">American cotton</name>
    <name type="synonym">Erioxylum aridum</name>
    <dbReference type="NCBI Taxonomy" id="34290"/>
    <lineage>
        <taxon>Eukaryota</taxon>
        <taxon>Viridiplantae</taxon>
        <taxon>Streptophyta</taxon>
        <taxon>Embryophyta</taxon>
        <taxon>Tracheophyta</taxon>
        <taxon>Spermatophyta</taxon>
        <taxon>Magnoliopsida</taxon>
        <taxon>eudicotyledons</taxon>
        <taxon>Gunneridae</taxon>
        <taxon>Pentapetalae</taxon>
        <taxon>rosids</taxon>
        <taxon>malvids</taxon>
        <taxon>Malvales</taxon>
        <taxon>Malvaceae</taxon>
        <taxon>Malvoideae</taxon>
        <taxon>Gossypium</taxon>
    </lineage>
</organism>
<reference evidence="3 4" key="1">
    <citation type="journal article" date="2019" name="Genome Biol. Evol.">
        <title>Insights into the evolution of the New World diploid cottons (Gossypium, subgenus Houzingenia) based on genome sequencing.</title>
        <authorList>
            <person name="Grover C.E."/>
            <person name="Arick M.A. 2nd"/>
            <person name="Thrash A."/>
            <person name="Conover J.L."/>
            <person name="Sanders W.S."/>
            <person name="Peterson D.G."/>
            <person name="Frelichowski J.E."/>
            <person name="Scheffler J.A."/>
            <person name="Scheffler B.E."/>
            <person name="Wendel J.F."/>
        </authorList>
    </citation>
    <scope>NUCLEOTIDE SEQUENCE [LARGE SCALE GENOMIC DNA]</scope>
    <source>
        <strain evidence="3">185</strain>
        <tissue evidence="3">Leaf</tissue>
    </source>
</reference>
<dbReference type="Gene3D" id="1.25.40.10">
    <property type="entry name" value="Tetratricopeptide repeat domain"/>
    <property type="match status" value="2"/>
</dbReference>
<dbReference type="PROSITE" id="PS51375">
    <property type="entry name" value="PPR"/>
    <property type="match status" value="2"/>
</dbReference>
<accession>A0A7J8WP96</accession>